<keyword evidence="2" id="KW-1185">Reference proteome</keyword>
<dbReference type="RefSeq" id="WP_283753989.1">
    <property type="nucleotide sequence ID" value="NZ_JAQOSP010000085.1"/>
</dbReference>
<protein>
    <recommendedName>
        <fullName evidence="3">Type I restriction enzyme R protein N-terminal domain-containing protein</fullName>
    </recommendedName>
</protein>
<evidence type="ECO:0000313" key="1">
    <source>
        <dbReference type="EMBL" id="MDJ1170233.1"/>
    </source>
</evidence>
<organism evidence="1 2">
    <name type="scientific">Roseofilum acuticapitatum BLCC-M154</name>
    <dbReference type="NCBI Taxonomy" id="3022444"/>
    <lineage>
        <taxon>Bacteria</taxon>
        <taxon>Bacillati</taxon>
        <taxon>Cyanobacteriota</taxon>
        <taxon>Cyanophyceae</taxon>
        <taxon>Desertifilales</taxon>
        <taxon>Desertifilaceae</taxon>
        <taxon>Roseofilum</taxon>
        <taxon>Roseofilum acuticapitatum</taxon>
    </lineage>
</organism>
<sequence length="202" mass="23301">MKILDPEISYTFSQLSSLRIEAKDLAHQLGYGFKREWLNLSQYEGELDRAEQTRSRIEEALPYVSLSTETARREVLIAPILLDVVYYTQSELKIEYPIKVTEQLQGSLDYLLEGKDRLLIVEAKKEDLDYGFTQLVAELVALDQWEKSTDQDRFVGAITTGKIWEFATLDRTAKTIQQGLNSYRVPEDIETLLRILVFTLIS</sequence>
<dbReference type="EMBL" id="JAQOSP010000085">
    <property type="protein sequence ID" value="MDJ1170233.1"/>
    <property type="molecule type" value="Genomic_DNA"/>
</dbReference>
<gene>
    <name evidence="1" type="ORF">PMG71_12405</name>
</gene>
<evidence type="ECO:0000313" key="2">
    <source>
        <dbReference type="Proteomes" id="UP001235303"/>
    </source>
</evidence>
<name>A0ABT7ATJ5_9CYAN</name>
<reference evidence="1 2" key="1">
    <citation type="submission" date="2023-01" db="EMBL/GenBank/DDBJ databases">
        <title>Novel diversity within Roseofilum (Cyanobacteria; Desertifilaceae) from marine benthic mats with descriptions of four novel species.</title>
        <authorList>
            <person name="Wang Y."/>
            <person name="Berthold D.E."/>
            <person name="Hu J."/>
            <person name="Lefler F.W."/>
            <person name="Laughinghouse H.D. IV."/>
        </authorList>
    </citation>
    <scope>NUCLEOTIDE SEQUENCE [LARGE SCALE GENOMIC DNA]</scope>
    <source>
        <strain evidence="1 2">BLCC-M154</strain>
    </source>
</reference>
<evidence type="ECO:0008006" key="3">
    <source>
        <dbReference type="Google" id="ProtNLM"/>
    </source>
</evidence>
<dbReference type="Proteomes" id="UP001235303">
    <property type="component" value="Unassembled WGS sequence"/>
</dbReference>
<comment type="caution">
    <text evidence="1">The sequence shown here is derived from an EMBL/GenBank/DDBJ whole genome shotgun (WGS) entry which is preliminary data.</text>
</comment>
<accession>A0ABT7ATJ5</accession>
<proteinExistence type="predicted"/>